<organism evidence="4 5">
    <name type="scientific">Spartinivicinus marinus</name>
    <dbReference type="NCBI Taxonomy" id="2994442"/>
    <lineage>
        <taxon>Bacteria</taxon>
        <taxon>Pseudomonadati</taxon>
        <taxon>Pseudomonadota</taxon>
        <taxon>Gammaproteobacteria</taxon>
        <taxon>Oceanospirillales</taxon>
        <taxon>Zooshikellaceae</taxon>
        <taxon>Spartinivicinus</taxon>
    </lineage>
</organism>
<evidence type="ECO:0000256" key="1">
    <source>
        <dbReference type="ARBA" id="ARBA00022630"/>
    </source>
</evidence>
<dbReference type="GO" id="GO:0004458">
    <property type="term" value="F:D-lactate dehydrogenase (cytochrome) activity"/>
    <property type="evidence" value="ECO:0007669"/>
    <property type="project" value="TreeGrafter"/>
</dbReference>
<comment type="caution">
    <text evidence="4">The sequence shown here is derived from an EMBL/GenBank/DDBJ whole genome shotgun (WGS) entry which is preliminary data.</text>
</comment>
<dbReference type="InterPro" id="IPR016170">
    <property type="entry name" value="Cytok_DH_C_sf"/>
</dbReference>
<dbReference type="InterPro" id="IPR016167">
    <property type="entry name" value="FAD-bd_PCMH_sub1"/>
</dbReference>
<dbReference type="InterPro" id="IPR016169">
    <property type="entry name" value="FAD-bd_PCMH_sub2"/>
</dbReference>
<evidence type="ECO:0000313" key="4">
    <source>
        <dbReference type="EMBL" id="NYZ68215.1"/>
    </source>
</evidence>
<evidence type="ECO:0000259" key="3">
    <source>
        <dbReference type="PROSITE" id="PS51387"/>
    </source>
</evidence>
<dbReference type="PANTHER" id="PTHR11748:SF114">
    <property type="entry name" value="ARYL-ALCOHOL OXIDASE VANILLYL-ALCOHOL OXIDASE (AFU_ORTHOLOGUE AFUA_3G09500)-RELATED"/>
    <property type="match status" value="1"/>
</dbReference>
<dbReference type="PROSITE" id="PS51387">
    <property type="entry name" value="FAD_PCMH"/>
    <property type="match status" value="1"/>
</dbReference>
<dbReference type="InterPro" id="IPR016166">
    <property type="entry name" value="FAD-bd_PCMH"/>
</dbReference>
<dbReference type="Gene3D" id="3.40.462.10">
    <property type="entry name" value="FAD-linked oxidases, C-terminal domain"/>
    <property type="match status" value="1"/>
</dbReference>
<keyword evidence="2" id="KW-0274">FAD</keyword>
<dbReference type="GO" id="GO:1903457">
    <property type="term" value="P:lactate catabolic process"/>
    <property type="evidence" value="ECO:0007669"/>
    <property type="project" value="TreeGrafter"/>
</dbReference>
<reference evidence="4 5" key="1">
    <citation type="submission" date="2020-07" db="EMBL/GenBank/DDBJ databases">
        <title>Endozoicomonas sp. nov., isolated from sediment.</title>
        <authorList>
            <person name="Gu T."/>
        </authorList>
    </citation>
    <scope>NUCLEOTIDE SEQUENCE [LARGE SCALE GENOMIC DNA]</scope>
    <source>
        <strain evidence="4 5">SM1973</strain>
    </source>
</reference>
<dbReference type="GO" id="GO:0071949">
    <property type="term" value="F:FAD binding"/>
    <property type="evidence" value="ECO:0007669"/>
    <property type="project" value="InterPro"/>
</dbReference>
<dbReference type="SUPFAM" id="SSF55103">
    <property type="entry name" value="FAD-linked oxidases, C-terminal domain"/>
    <property type="match status" value="1"/>
</dbReference>
<feature type="domain" description="FAD-binding PCMH-type" evidence="3">
    <location>
        <begin position="20"/>
        <end position="200"/>
    </location>
</feature>
<sequence length="512" mass="57475">MKVLSYKELLENKSFSGLGLHHRKVTGVTYPKNSTEVQHIISTAAENKTPIYPVSCGRNWGYGKSCPPKTGCIVLDMHKMNRISDFDPVLGSVEIEPGVTQGQLANFLKNTDWMMDCTGAGPNTSIIGNILERGFGHSPLGYRVRHFAVTELILSNGSVYNLSSPGQYVGRIGLSAGIHEIFTQNNIGVVTKIRLELNPRPECSLRCIIKLKDHSAISEYINAMRELKSEGTVDALPHIGNHYRMLGMFSQFDFANWDTKTGSNQYDINNLLNKFNISPWMATFSIFGNTSVAKAKAKRVRQRLNKIAAVYTIPYSLFQKVQSLANWLSSNASWIPKIDTANNKITEISKAMGIFEGIPDNVALKGCYWRHRNSKPQQELDPIDNGCGFFWLAPSLPMIGKDVEKCLSITEYEFKQAGFEMAVTLTAVTSRLCQAIISLYYDTSNYDETKLAHETIKKLRKKYVELGWMPYRRAVDEMPLNDGLEQDALSLRKIIKQAMDPKNTIAPGRYEC</sequence>
<evidence type="ECO:0000313" key="5">
    <source>
        <dbReference type="Proteomes" id="UP000569732"/>
    </source>
</evidence>
<dbReference type="GO" id="GO:0008720">
    <property type="term" value="F:D-lactate dehydrogenase (NAD+) activity"/>
    <property type="evidence" value="ECO:0007669"/>
    <property type="project" value="TreeGrafter"/>
</dbReference>
<evidence type="ECO:0000256" key="2">
    <source>
        <dbReference type="ARBA" id="ARBA00022827"/>
    </source>
</evidence>
<dbReference type="EMBL" id="JACCKB010000037">
    <property type="protein sequence ID" value="NYZ68215.1"/>
    <property type="molecule type" value="Genomic_DNA"/>
</dbReference>
<gene>
    <name evidence="4" type="ORF">H0A36_19535</name>
</gene>
<dbReference type="InterPro" id="IPR036318">
    <property type="entry name" value="FAD-bd_PCMH-like_sf"/>
</dbReference>
<dbReference type="InterPro" id="IPR006094">
    <property type="entry name" value="Oxid_FAD_bind_N"/>
</dbReference>
<dbReference type="SUPFAM" id="SSF56176">
    <property type="entry name" value="FAD-binding/transporter-associated domain-like"/>
    <property type="match status" value="1"/>
</dbReference>
<keyword evidence="5" id="KW-1185">Reference proteome</keyword>
<dbReference type="Proteomes" id="UP000569732">
    <property type="component" value="Unassembled WGS sequence"/>
</dbReference>
<keyword evidence="1" id="KW-0285">Flavoprotein</keyword>
<proteinExistence type="predicted"/>
<name>A0A853IGE1_9GAMM</name>
<accession>A0A853IGE1</accession>
<dbReference type="Pfam" id="PF01565">
    <property type="entry name" value="FAD_binding_4"/>
    <property type="match status" value="1"/>
</dbReference>
<dbReference type="PANTHER" id="PTHR11748">
    <property type="entry name" value="D-LACTATE DEHYDROGENASE"/>
    <property type="match status" value="1"/>
</dbReference>
<protein>
    <submittedName>
        <fullName evidence="4">FAD-dependent oxidoreductase</fullName>
    </submittedName>
</protein>
<dbReference type="InterPro" id="IPR016164">
    <property type="entry name" value="FAD-linked_Oxase-like_C"/>
</dbReference>
<dbReference type="AlphaFoldDB" id="A0A853IGE1"/>
<dbReference type="Gene3D" id="3.30.43.10">
    <property type="entry name" value="Uridine Diphospho-n-acetylenolpyruvylglucosamine Reductase, domain 2"/>
    <property type="match status" value="1"/>
</dbReference>
<dbReference type="Gene3D" id="3.30.465.10">
    <property type="match status" value="1"/>
</dbReference>